<organism evidence="6 7">
    <name type="scientific">Drechslerella stenobrocha 248</name>
    <dbReference type="NCBI Taxonomy" id="1043628"/>
    <lineage>
        <taxon>Eukaryota</taxon>
        <taxon>Fungi</taxon>
        <taxon>Dikarya</taxon>
        <taxon>Ascomycota</taxon>
        <taxon>Pezizomycotina</taxon>
        <taxon>Orbiliomycetes</taxon>
        <taxon>Orbiliales</taxon>
        <taxon>Orbiliaceae</taxon>
        <taxon>Drechslerella</taxon>
    </lineage>
</organism>
<protein>
    <recommendedName>
        <fullName evidence="8">Pyroglutamyl-peptidase I</fullName>
    </recommendedName>
</protein>
<proteinExistence type="inferred from homology"/>
<accession>W7HS56</accession>
<dbReference type="InterPro" id="IPR036440">
    <property type="entry name" value="Peptidase_C15-like_sf"/>
</dbReference>
<dbReference type="GO" id="GO:0006508">
    <property type="term" value="P:proteolysis"/>
    <property type="evidence" value="ECO:0007669"/>
    <property type="project" value="UniProtKB-KW"/>
</dbReference>
<dbReference type="InterPro" id="IPR016125">
    <property type="entry name" value="Peptidase_C15-like"/>
</dbReference>
<feature type="compositionally biased region" description="Basic and acidic residues" evidence="5">
    <location>
        <begin position="141"/>
        <end position="166"/>
    </location>
</feature>
<evidence type="ECO:0000256" key="3">
    <source>
        <dbReference type="ARBA" id="ARBA00022801"/>
    </source>
</evidence>
<dbReference type="PANTHER" id="PTHR23402">
    <property type="entry name" value="PROTEASE FAMILY C15 PYROGLUTAMYL-PEPTIDASE I-RELATED"/>
    <property type="match status" value="1"/>
</dbReference>
<gene>
    <name evidence="6" type="ORF">DRE_03933</name>
</gene>
<dbReference type="OrthoDB" id="407146at2759"/>
<dbReference type="AlphaFoldDB" id="W7HS56"/>
<dbReference type="PANTHER" id="PTHR23402:SF1">
    <property type="entry name" value="PYROGLUTAMYL-PEPTIDASE I"/>
    <property type="match status" value="1"/>
</dbReference>
<comment type="similarity">
    <text evidence="1">Belongs to the peptidase C15 family.</text>
</comment>
<dbReference type="Gene3D" id="3.40.630.20">
    <property type="entry name" value="Peptidase C15, pyroglutamyl peptidase I-like"/>
    <property type="match status" value="1"/>
</dbReference>
<dbReference type="SUPFAM" id="SSF53182">
    <property type="entry name" value="Pyrrolidone carboxyl peptidase (pyroglutamate aminopeptidase)"/>
    <property type="match status" value="1"/>
</dbReference>
<evidence type="ECO:0000256" key="1">
    <source>
        <dbReference type="ARBA" id="ARBA00006641"/>
    </source>
</evidence>
<keyword evidence="2" id="KW-0645">Protease</keyword>
<keyword evidence="4" id="KW-0788">Thiol protease</keyword>
<reference evidence="6 7" key="1">
    <citation type="submission" date="2013-05" db="EMBL/GenBank/DDBJ databases">
        <title>Drechslerella stenobrocha genome reveals carnivorous origination and mechanical trapping mechanism of predatory fungi.</title>
        <authorList>
            <person name="Liu X."/>
            <person name="Zhang W."/>
            <person name="Liu K."/>
        </authorList>
    </citation>
    <scope>NUCLEOTIDE SEQUENCE [LARGE SCALE GENOMIC DNA]</scope>
    <source>
        <strain evidence="6 7">248</strain>
    </source>
</reference>
<dbReference type="GO" id="GO:0008234">
    <property type="term" value="F:cysteine-type peptidase activity"/>
    <property type="evidence" value="ECO:0007669"/>
    <property type="project" value="UniProtKB-KW"/>
</dbReference>
<evidence type="ECO:0000313" key="7">
    <source>
        <dbReference type="Proteomes" id="UP000024837"/>
    </source>
</evidence>
<evidence type="ECO:0000256" key="4">
    <source>
        <dbReference type="ARBA" id="ARBA00022807"/>
    </source>
</evidence>
<evidence type="ECO:0000256" key="5">
    <source>
        <dbReference type="SAM" id="MobiDB-lite"/>
    </source>
</evidence>
<keyword evidence="3" id="KW-0378">Hydrolase</keyword>
<dbReference type="Proteomes" id="UP000024837">
    <property type="component" value="Unassembled WGS sequence"/>
</dbReference>
<evidence type="ECO:0008006" key="8">
    <source>
        <dbReference type="Google" id="ProtNLM"/>
    </source>
</evidence>
<dbReference type="HOGENOM" id="CLU_043960_0_0_1"/>
<feature type="region of interest" description="Disordered" evidence="5">
    <location>
        <begin position="133"/>
        <end position="166"/>
    </location>
</feature>
<name>W7HS56_9PEZI</name>
<evidence type="ECO:0000313" key="6">
    <source>
        <dbReference type="EMBL" id="EWC46921.1"/>
    </source>
</evidence>
<feature type="region of interest" description="Disordered" evidence="5">
    <location>
        <begin position="1"/>
        <end position="26"/>
    </location>
</feature>
<dbReference type="EMBL" id="KI966414">
    <property type="protein sequence ID" value="EWC46921.1"/>
    <property type="molecule type" value="Genomic_DNA"/>
</dbReference>
<sequence>MPPAVIAAHQQEEPNASTSAVAQHPHHRPHRIFKVYVTGFGSFEGITENASFHVAAHLPSTLDKKYTSHASDAIKAQDLHVEITGHPTPVTVAYATVEELVPKLYEELVDVDLFVHIGVAPFDYYQVETRARRRPYGPPEGKPDGRKDVDGKWPVDNSADRAARGKVPDEVSEIVTGLDVAGICETLAGIYRDENAEGNADWEAPRVSDDAGLYLCEFILYNSMAEAVYGAGYKTGQLESKPVSDPEARPPSTSRAVFIHIPSDTEEKSLEKSVESVKRIIGAIAVQRVS</sequence>
<evidence type="ECO:0000256" key="2">
    <source>
        <dbReference type="ARBA" id="ARBA00022670"/>
    </source>
</evidence>
<keyword evidence="7" id="KW-1185">Reference proteome</keyword>